<feature type="compositionally biased region" description="Basic and acidic residues" evidence="1">
    <location>
        <begin position="43"/>
        <end position="66"/>
    </location>
</feature>
<name>A0A0R3SV90_HYMDI</name>
<feature type="compositionally biased region" description="Basic and acidic residues" evidence="1">
    <location>
        <begin position="119"/>
        <end position="138"/>
    </location>
</feature>
<protein>
    <submittedName>
        <fullName evidence="4">Fibrous sheath-interacting protein 1</fullName>
    </submittedName>
</protein>
<evidence type="ECO:0000313" key="4">
    <source>
        <dbReference type="WBParaSite" id="HDID_0000947601-mRNA-1"/>
    </source>
</evidence>
<evidence type="ECO:0000313" key="3">
    <source>
        <dbReference type="Proteomes" id="UP000274504"/>
    </source>
</evidence>
<dbReference type="WBParaSite" id="HDID_0000947601-mRNA-1">
    <property type="protein sequence ID" value="HDID_0000947601-mRNA-1"/>
    <property type="gene ID" value="HDID_0000947601"/>
</dbReference>
<organism evidence="4">
    <name type="scientific">Hymenolepis diminuta</name>
    <name type="common">Rat tapeworm</name>
    <dbReference type="NCBI Taxonomy" id="6216"/>
    <lineage>
        <taxon>Eukaryota</taxon>
        <taxon>Metazoa</taxon>
        <taxon>Spiralia</taxon>
        <taxon>Lophotrochozoa</taxon>
        <taxon>Platyhelminthes</taxon>
        <taxon>Cestoda</taxon>
        <taxon>Eucestoda</taxon>
        <taxon>Cyclophyllidea</taxon>
        <taxon>Hymenolepididae</taxon>
        <taxon>Hymenolepis</taxon>
    </lineage>
</organism>
<dbReference type="EMBL" id="UYSG01011300">
    <property type="protein sequence ID" value="VDL61826.1"/>
    <property type="molecule type" value="Genomic_DNA"/>
</dbReference>
<sequence>MAECTKNGARVEEREGNEELPDIQDILINALNYNEEMQEESEKELKRPHVHEKEIEVWTLTEEKPTEATSNSNETSEDENVTDRISSEKENKDFTKDEPNSSELDGKLLEQLPVCEPAADEKKDTKITQESQEREIPPEKLLVSEVVSIEESQDASISAISLENPSNLDQTSLDDNIDYKVL</sequence>
<evidence type="ECO:0000313" key="2">
    <source>
        <dbReference type="EMBL" id="VDL61826.1"/>
    </source>
</evidence>
<accession>A0A0R3SV90</accession>
<feature type="compositionally biased region" description="Basic and acidic residues" evidence="1">
    <location>
        <begin position="81"/>
        <end position="108"/>
    </location>
</feature>
<feature type="region of interest" description="Disordered" evidence="1">
    <location>
        <begin position="1"/>
        <end position="139"/>
    </location>
</feature>
<gene>
    <name evidence="2" type="ORF">HDID_LOCUS9474</name>
</gene>
<evidence type="ECO:0000256" key="1">
    <source>
        <dbReference type="SAM" id="MobiDB-lite"/>
    </source>
</evidence>
<dbReference type="AlphaFoldDB" id="A0A0R3SV90"/>
<dbReference type="Proteomes" id="UP000274504">
    <property type="component" value="Unassembled WGS sequence"/>
</dbReference>
<proteinExistence type="predicted"/>
<reference evidence="4" key="1">
    <citation type="submission" date="2017-02" db="UniProtKB">
        <authorList>
            <consortium name="WormBaseParasite"/>
        </authorList>
    </citation>
    <scope>IDENTIFICATION</scope>
</reference>
<reference evidence="2 3" key="2">
    <citation type="submission" date="2018-11" db="EMBL/GenBank/DDBJ databases">
        <authorList>
            <consortium name="Pathogen Informatics"/>
        </authorList>
    </citation>
    <scope>NUCLEOTIDE SEQUENCE [LARGE SCALE GENOMIC DNA]</scope>
</reference>